<feature type="compositionally biased region" description="Basic residues" evidence="5">
    <location>
        <begin position="265"/>
        <end position="276"/>
    </location>
</feature>
<dbReference type="PANTHER" id="PTHR30603:SF47">
    <property type="entry name" value="RNA POLYMERASE SIGMA FACTOR SIGD, CHLOROPLASTIC"/>
    <property type="match status" value="1"/>
</dbReference>
<dbReference type="InterPro" id="IPR050239">
    <property type="entry name" value="Sigma-70_RNA_pol_init_factors"/>
</dbReference>
<gene>
    <name evidence="7" type="ORF">PZE19_16980</name>
</gene>
<dbReference type="EMBL" id="JARRAG010000002">
    <property type="protein sequence ID" value="MDG3005484.1"/>
    <property type="molecule type" value="Genomic_DNA"/>
</dbReference>
<organism evidence="7 8">
    <name type="scientific">Paludisphaera mucosa</name>
    <dbReference type="NCBI Taxonomy" id="3030827"/>
    <lineage>
        <taxon>Bacteria</taxon>
        <taxon>Pseudomonadati</taxon>
        <taxon>Planctomycetota</taxon>
        <taxon>Planctomycetia</taxon>
        <taxon>Isosphaerales</taxon>
        <taxon>Isosphaeraceae</taxon>
        <taxon>Paludisphaera</taxon>
    </lineage>
</organism>
<dbReference type="PANTHER" id="PTHR30603">
    <property type="entry name" value="RNA POLYMERASE SIGMA FACTOR RPO"/>
    <property type="match status" value="1"/>
</dbReference>
<evidence type="ECO:0000259" key="6">
    <source>
        <dbReference type="PROSITE" id="PS00715"/>
    </source>
</evidence>
<dbReference type="InterPro" id="IPR000943">
    <property type="entry name" value="RNA_pol_sigma70"/>
</dbReference>
<proteinExistence type="predicted"/>
<feature type="region of interest" description="Disordered" evidence="5">
    <location>
        <begin position="1"/>
        <end position="22"/>
    </location>
</feature>
<evidence type="ECO:0000256" key="5">
    <source>
        <dbReference type="SAM" id="MobiDB-lite"/>
    </source>
</evidence>
<keyword evidence="4" id="KW-0804">Transcription</keyword>
<keyword evidence="2" id="KW-0731">Sigma factor</keyword>
<evidence type="ECO:0000256" key="3">
    <source>
        <dbReference type="ARBA" id="ARBA00023125"/>
    </source>
</evidence>
<feature type="domain" description="RNA polymerase sigma-70" evidence="6">
    <location>
        <begin position="83"/>
        <end position="96"/>
    </location>
</feature>
<dbReference type="Proteomes" id="UP001216907">
    <property type="component" value="Unassembled WGS sequence"/>
</dbReference>
<evidence type="ECO:0000256" key="4">
    <source>
        <dbReference type="ARBA" id="ARBA00023163"/>
    </source>
</evidence>
<evidence type="ECO:0000313" key="7">
    <source>
        <dbReference type="EMBL" id="MDG3005484.1"/>
    </source>
</evidence>
<reference evidence="7 8" key="1">
    <citation type="submission" date="2023-03" db="EMBL/GenBank/DDBJ databases">
        <title>Paludisphaera mucosa sp. nov. a novel planctomycete from northern fen.</title>
        <authorList>
            <person name="Ivanova A."/>
        </authorList>
    </citation>
    <scope>NUCLEOTIDE SEQUENCE [LARGE SCALE GENOMIC DNA]</scope>
    <source>
        <strain evidence="7 8">Pla2</strain>
    </source>
</reference>
<comment type="caution">
    <text evidence="7">The sequence shown here is derived from an EMBL/GenBank/DDBJ whole genome shotgun (WGS) entry which is preliminary data.</text>
</comment>
<keyword evidence="8" id="KW-1185">Reference proteome</keyword>
<dbReference type="Gene3D" id="1.10.601.10">
    <property type="entry name" value="RNA Polymerase Primary Sigma Factor"/>
    <property type="match status" value="1"/>
</dbReference>
<dbReference type="SUPFAM" id="SSF88946">
    <property type="entry name" value="Sigma2 domain of RNA polymerase sigma factors"/>
    <property type="match status" value="1"/>
</dbReference>
<dbReference type="Pfam" id="PF04542">
    <property type="entry name" value="Sigma70_r2"/>
    <property type="match status" value="1"/>
</dbReference>
<dbReference type="PRINTS" id="PR00046">
    <property type="entry name" value="SIGMA70FCT"/>
</dbReference>
<evidence type="ECO:0000313" key="8">
    <source>
        <dbReference type="Proteomes" id="UP001216907"/>
    </source>
</evidence>
<accession>A0ABT6FD22</accession>
<dbReference type="Pfam" id="PF00140">
    <property type="entry name" value="Sigma70_r1_2"/>
    <property type="match status" value="1"/>
</dbReference>
<dbReference type="PROSITE" id="PS00715">
    <property type="entry name" value="SIGMA70_1"/>
    <property type="match status" value="1"/>
</dbReference>
<keyword evidence="3" id="KW-0238">DNA-binding</keyword>
<evidence type="ECO:0000256" key="1">
    <source>
        <dbReference type="ARBA" id="ARBA00023015"/>
    </source>
</evidence>
<dbReference type="NCBIfam" id="TIGR02937">
    <property type="entry name" value="sigma70-ECF"/>
    <property type="match status" value="1"/>
</dbReference>
<feature type="region of interest" description="Disordered" evidence="5">
    <location>
        <begin position="253"/>
        <end position="285"/>
    </location>
</feature>
<dbReference type="RefSeq" id="WP_277861818.1">
    <property type="nucleotide sequence ID" value="NZ_JARRAG010000002.1"/>
</dbReference>
<dbReference type="InterPro" id="IPR009042">
    <property type="entry name" value="RNA_pol_sigma70_r1_2"/>
</dbReference>
<dbReference type="InterPro" id="IPR013325">
    <property type="entry name" value="RNA_pol_sigma_r2"/>
</dbReference>
<protein>
    <submittedName>
        <fullName evidence="7">Sigma-70 family RNA polymerase sigma factor</fullName>
    </submittedName>
</protein>
<sequence>MTTDNTLSDRRANTATEDLASRTRRPFAQTAPLLTAEQEIALAARIRSGDQNARGELTLANLRLVLSIASEFRGRNRALDLDDLIQEGNLGLMRAACDFDPETHGTRFATYASYWIRHHIHRVLAEQSSMIRFPYYLVILRRRFEKTRGRLVEARRSQPSDSGPIEPELVEIAKHMGVATKRLKYVCDSQIDTRSYSTTSLDDASHDDVLAQSIPPEAPLEIAESMERLHAAMRRLTLLEAWVLRRRYRLDDSVDEAEDEAESRARRRHPAKRRPGPKSDGRRTYRELSREIGKPIHQLRQIERSAIIKLHDFIDPPVNRNDSQGCDPRLAPVVTLRCSA</sequence>
<dbReference type="InterPro" id="IPR014284">
    <property type="entry name" value="RNA_pol_sigma-70_dom"/>
</dbReference>
<keyword evidence="1" id="KW-0805">Transcription regulation</keyword>
<evidence type="ECO:0000256" key="2">
    <source>
        <dbReference type="ARBA" id="ARBA00023082"/>
    </source>
</evidence>
<dbReference type="InterPro" id="IPR007627">
    <property type="entry name" value="RNA_pol_sigma70_r2"/>
</dbReference>
<name>A0ABT6FD22_9BACT</name>